<dbReference type="Proteomes" id="UP001362999">
    <property type="component" value="Unassembled WGS sequence"/>
</dbReference>
<dbReference type="EMBL" id="JAWWNJ010000006">
    <property type="protein sequence ID" value="KAK7053735.1"/>
    <property type="molecule type" value="Genomic_DNA"/>
</dbReference>
<feature type="region of interest" description="Disordered" evidence="1">
    <location>
        <begin position="1"/>
        <end position="23"/>
    </location>
</feature>
<keyword evidence="3" id="KW-1185">Reference proteome</keyword>
<proteinExistence type="predicted"/>
<comment type="caution">
    <text evidence="2">The sequence shown here is derived from an EMBL/GenBank/DDBJ whole genome shotgun (WGS) entry which is preliminary data.</text>
</comment>
<evidence type="ECO:0000256" key="1">
    <source>
        <dbReference type="SAM" id="MobiDB-lite"/>
    </source>
</evidence>
<accession>A0AAW0DRM9</accession>
<sequence length="171" mass="18716">MNIKYYSTVGNGPTSEHSEQSKDDRALAILEGIAEQTSASVPPEERSCLILSHALIYETTQYLARHGDDSAAYLSVFMNTATPSGSHLDRSRKCVFQLTNTVVRYLSSVPASSPLRTKHSGIFDLLGALQAPFMVYDGEGDAQEWTQFWSRTQPIILELGAQLDQAGFGAV</sequence>
<reference evidence="2 3" key="1">
    <citation type="journal article" date="2024" name="J Genomics">
        <title>Draft genome sequencing and assembly of Favolaschia claudopus CIRM-BRFM 2984 isolated from oak limbs.</title>
        <authorList>
            <person name="Navarro D."/>
            <person name="Drula E."/>
            <person name="Chaduli D."/>
            <person name="Cazenave R."/>
            <person name="Ahrendt S."/>
            <person name="Wang J."/>
            <person name="Lipzen A."/>
            <person name="Daum C."/>
            <person name="Barry K."/>
            <person name="Grigoriev I.V."/>
            <person name="Favel A."/>
            <person name="Rosso M.N."/>
            <person name="Martin F."/>
        </authorList>
    </citation>
    <scope>NUCLEOTIDE SEQUENCE [LARGE SCALE GENOMIC DNA]</scope>
    <source>
        <strain evidence="2 3">CIRM-BRFM 2984</strain>
    </source>
</reference>
<dbReference type="AlphaFoldDB" id="A0AAW0DRM9"/>
<name>A0AAW0DRM9_9AGAR</name>
<evidence type="ECO:0000313" key="3">
    <source>
        <dbReference type="Proteomes" id="UP001362999"/>
    </source>
</evidence>
<evidence type="ECO:0000313" key="2">
    <source>
        <dbReference type="EMBL" id="KAK7053735.1"/>
    </source>
</evidence>
<organism evidence="2 3">
    <name type="scientific">Favolaschia claudopus</name>
    <dbReference type="NCBI Taxonomy" id="2862362"/>
    <lineage>
        <taxon>Eukaryota</taxon>
        <taxon>Fungi</taxon>
        <taxon>Dikarya</taxon>
        <taxon>Basidiomycota</taxon>
        <taxon>Agaricomycotina</taxon>
        <taxon>Agaricomycetes</taxon>
        <taxon>Agaricomycetidae</taxon>
        <taxon>Agaricales</taxon>
        <taxon>Marasmiineae</taxon>
        <taxon>Mycenaceae</taxon>
        <taxon>Favolaschia</taxon>
    </lineage>
</organism>
<protein>
    <submittedName>
        <fullName evidence="2">Uncharacterized protein</fullName>
    </submittedName>
</protein>
<gene>
    <name evidence="2" type="ORF">R3P38DRAFT_2501309</name>
</gene>